<gene>
    <name evidence="3" type="ORF">C8P68_105411</name>
</gene>
<comment type="caution">
    <text evidence="3">The sequence shown here is derived from an EMBL/GenBank/DDBJ whole genome shotgun (WGS) entry which is preliminary data.</text>
</comment>
<sequence length="172" mass="19576">MKKILAILSLVIVAGCSNAQSPKAAPAKTSIANKPIAPYHILTADSVWATPADLKKDHPVMIIYFSPDCSHCQRMMYELKPKMATFKNMEVIMVTWSANYDLRAIREFRRDYDLAKYHNFVIGTEGYTRLVQQYYNVMTTPFIAIYDKHHKMVKSFDKPTPADTIVAAVKKV</sequence>
<evidence type="ECO:0000259" key="2">
    <source>
        <dbReference type="PROSITE" id="PS51352"/>
    </source>
</evidence>
<feature type="chain" id="PRO_5015562459" evidence="1">
    <location>
        <begin position="20"/>
        <end position="172"/>
    </location>
</feature>
<dbReference type="PROSITE" id="PS51257">
    <property type="entry name" value="PROKAR_LIPOPROTEIN"/>
    <property type="match status" value="1"/>
</dbReference>
<dbReference type="EMBL" id="QAOQ01000005">
    <property type="protein sequence ID" value="PTQ95900.1"/>
    <property type="molecule type" value="Genomic_DNA"/>
</dbReference>
<feature type="domain" description="Thioredoxin" evidence="2">
    <location>
        <begin position="19"/>
        <end position="172"/>
    </location>
</feature>
<dbReference type="PROSITE" id="PS51352">
    <property type="entry name" value="THIOREDOXIN_2"/>
    <property type="match status" value="1"/>
</dbReference>
<proteinExistence type="predicted"/>
<organism evidence="3 4">
    <name type="scientific">Mucilaginibacter yixingensis</name>
    <dbReference type="NCBI Taxonomy" id="1295612"/>
    <lineage>
        <taxon>Bacteria</taxon>
        <taxon>Pseudomonadati</taxon>
        <taxon>Bacteroidota</taxon>
        <taxon>Sphingobacteriia</taxon>
        <taxon>Sphingobacteriales</taxon>
        <taxon>Sphingobacteriaceae</taxon>
        <taxon>Mucilaginibacter</taxon>
    </lineage>
</organism>
<name>A0A2T5J8X3_9SPHI</name>
<evidence type="ECO:0000313" key="3">
    <source>
        <dbReference type="EMBL" id="PTQ95900.1"/>
    </source>
</evidence>
<dbReference type="InterPro" id="IPR036249">
    <property type="entry name" value="Thioredoxin-like_sf"/>
</dbReference>
<protein>
    <submittedName>
        <fullName evidence="3">AhpC/TSA family protein</fullName>
    </submittedName>
</protein>
<keyword evidence="1" id="KW-0732">Signal</keyword>
<reference evidence="3 4" key="1">
    <citation type="submission" date="2018-04" db="EMBL/GenBank/DDBJ databases">
        <title>Genomic Encyclopedia of Archaeal and Bacterial Type Strains, Phase II (KMG-II): from individual species to whole genera.</title>
        <authorList>
            <person name="Goeker M."/>
        </authorList>
    </citation>
    <scope>NUCLEOTIDE SEQUENCE [LARGE SCALE GENOMIC DNA]</scope>
    <source>
        <strain evidence="3 4">DSM 26809</strain>
    </source>
</reference>
<feature type="signal peptide" evidence="1">
    <location>
        <begin position="1"/>
        <end position="19"/>
    </location>
</feature>
<evidence type="ECO:0000256" key="1">
    <source>
        <dbReference type="SAM" id="SignalP"/>
    </source>
</evidence>
<dbReference type="RefSeq" id="WP_107829384.1">
    <property type="nucleotide sequence ID" value="NZ_CP160205.1"/>
</dbReference>
<accession>A0A2T5J8X3</accession>
<dbReference type="AlphaFoldDB" id="A0A2T5J8X3"/>
<dbReference type="InterPro" id="IPR013766">
    <property type="entry name" value="Thioredoxin_domain"/>
</dbReference>
<dbReference type="Proteomes" id="UP000244168">
    <property type="component" value="Unassembled WGS sequence"/>
</dbReference>
<dbReference type="SUPFAM" id="SSF52833">
    <property type="entry name" value="Thioredoxin-like"/>
    <property type="match status" value="1"/>
</dbReference>
<dbReference type="OrthoDB" id="662072at2"/>
<dbReference type="Gene3D" id="3.40.30.10">
    <property type="entry name" value="Glutaredoxin"/>
    <property type="match status" value="1"/>
</dbReference>
<evidence type="ECO:0000313" key="4">
    <source>
        <dbReference type="Proteomes" id="UP000244168"/>
    </source>
</evidence>
<keyword evidence="4" id="KW-1185">Reference proteome</keyword>